<feature type="transmembrane region" description="Helical" evidence="1">
    <location>
        <begin position="31"/>
        <end position="51"/>
    </location>
</feature>
<name>A0A067Q7R6_9AGAM</name>
<proteinExistence type="predicted"/>
<organism evidence="2 3">
    <name type="scientific">Jaapia argillacea MUCL 33604</name>
    <dbReference type="NCBI Taxonomy" id="933084"/>
    <lineage>
        <taxon>Eukaryota</taxon>
        <taxon>Fungi</taxon>
        <taxon>Dikarya</taxon>
        <taxon>Basidiomycota</taxon>
        <taxon>Agaricomycotina</taxon>
        <taxon>Agaricomycetes</taxon>
        <taxon>Agaricomycetidae</taxon>
        <taxon>Jaapiales</taxon>
        <taxon>Jaapiaceae</taxon>
        <taxon>Jaapia</taxon>
    </lineage>
</organism>
<dbReference type="Proteomes" id="UP000027265">
    <property type="component" value="Unassembled WGS sequence"/>
</dbReference>
<evidence type="ECO:0000313" key="2">
    <source>
        <dbReference type="EMBL" id="KDQ58646.1"/>
    </source>
</evidence>
<accession>A0A067Q7R6</accession>
<reference evidence="3" key="1">
    <citation type="journal article" date="2014" name="Proc. Natl. Acad. Sci. U.S.A.">
        <title>Extensive sampling of basidiomycete genomes demonstrates inadequacy of the white-rot/brown-rot paradigm for wood decay fungi.</title>
        <authorList>
            <person name="Riley R."/>
            <person name="Salamov A.A."/>
            <person name="Brown D.W."/>
            <person name="Nagy L.G."/>
            <person name="Floudas D."/>
            <person name="Held B.W."/>
            <person name="Levasseur A."/>
            <person name="Lombard V."/>
            <person name="Morin E."/>
            <person name="Otillar R."/>
            <person name="Lindquist E.A."/>
            <person name="Sun H."/>
            <person name="LaButti K.M."/>
            <person name="Schmutz J."/>
            <person name="Jabbour D."/>
            <person name="Luo H."/>
            <person name="Baker S.E."/>
            <person name="Pisabarro A.G."/>
            <person name="Walton J.D."/>
            <person name="Blanchette R.A."/>
            <person name="Henrissat B."/>
            <person name="Martin F."/>
            <person name="Cullen D."/>
            <person name="Hibbett D.S."/>
            <person name="Grigoriev I.V."/>
        </authorList>
    </citation>
    <scope>NUCLEOTIDE SEQUENCE [LARGE SCALE GENOMIC DNA]</scope>
    <source>
        <strain evidence="3">MUCL 33604</strain>
    </source>
</reference>
<dbReference type="EMBL" id="KL197717">
    <property type="protein sequence ID" value="KDQ58646.1"/>
    <property type="molecule type" value="Genomic_DNA"/>
</dbReference>
<dbReference type="AlphaFoldDB" id="A0A067Q7R6"/>
<evidence type="ECO:0000256" key="1">
    <source>
        <dbReference type="SAM" id="Phobius"/>
    </source>
</evidence>
<evidence type="ECO:0000313" key="3">
    <source>
        <dbReference type="Proteomes" id="UP000027265"/>
    </source>
</evidence>
<dbReference type="HOGENOM" id="CLU_2705159_0_0_1"/>
<keyword evidence="3" id="KW-1185">Reference proteome</keyword>
<keyword evidence="1" id="KW-1133">Transmembrane helix</keyword>
<gene>
    <name evidence="2" type="ORF">JAAARDRAFT_34474</name>
</gene>
<keyword evidence="1" id="KW-0472">Membrane</keyword>
<protein>
    <submittedName>
        <fullName evidence="2">Uncharacterized protein</fullName>
    </submittedName>
</protein>
<keyword evidence="1" id="KW-0812">Transmembrane</keyword>
<dbReference type="InParanoid" id="A0A067Q7R6"/>
<sequence>MNIYYCSRQILICPPLPSTALLFHDHLQPKWCLSLAYTTSVGLGVLGYLSLLPARPSPLQFHVQPLIPPGCLH</sequence>